<evidence type="ECO:0000256" key="2">
    <source>
        <dbReference type="PIRSR" id="PIRSR018571-1"/>
    </source>
</evidence>
<reference evidence="5" key="1">
    <citation type="submission" date="2015-01" db="EMBL/GenBank/DDBJ databases">
        <authorList>
            <person name="Aslett M.A."/>
            <person name="De Silva N."/>
        </authorList>
    </citation>
    <scope>NUCLEOTIDE SEQUENCE [LARGE SCALE GENOMIC DNA]</scope>
    <source>
        <strain evidence="5">R28058</strain>
    </source>
</reference>
<feature type="active site" evidence="2">
    <location>
        <position position="164"/>
    </location>
</feature>
<protein>
    <recommendedName>
        <fullName evidence="1">Sporulation sigma-E factor-processing peptidase</fullName>
        <ecNumber evidence="1">3.4.23.-</ecNumber>
    </recommendedName>
    <alternativeName>
        <fullName evidence="1">Membrane-associated aspartic protease</fullName>
    </alternativeName>
    <alternativeName>
        <fullName evidence="1">Stage II sporulation protein GA</fullName>
    </alternativeName>
</protein>
<comment type="similarity">
    <text evidence="1">Belongs to the peptidase U4 family.</text>
</comment>
<keyword evidence="1" id="KW-1003">Cell membrane</keyword>
<keyword evidence="1" id="KW-0749">Sporulation</keyword>
<dbReference type="GO" id="GO:0030435">
    <property type="term" value="P:sporulation resulting in formation of a cellular spore"/>
    <property type="evidence" value="ECO:0007669"/>
    <property type="project" value="UniProtKB-KW"/>
</dbReference>
<evidence type="ECO:0000313" key="4">
    <source>
        <dbReference type="EMBL" id="CEQ04756.1"/>
    </source>
</evidence>
<dbReference type="Proteomes" id="UP000049127">
    <property type="component" value="Unassembled WGS sequence"/>
</dbReference>
<organism evidence="4 5">
    <name type="scientific">Paraclostridium sordellii</name>
    <name type="common">Clostridium sordellii</name>
    <dbReference type="NCBI Taxonomy" id="1505"/>
    <lineage>
        <taxon>Bacteria</taxon>
        <taxon>Bacillati</taxon>
        <taxon>Bacillota</taxon>
        <taxon>Clostridia</taxon>
        <taxon>Peptostreptococcales</taxon>
        <taxon>Peptostreptococcaceae</taxon>
        <taxon>Paraclostridium</taxon>
    </lineage>
</organism>
<dbReference type="GO" id="GO:0030436">
    <property type="term" value="P:asexual sporulation"/>
    <property type="evidence" value="ECO:0007669"/>
    <property type="project" value="InterPro"/>
</dbReference>
<dbReference type="PIRSF" id="PIRSF018571">
    <property type="entry name" value="SpoIIGA"/>
    <property type="match status" value="1"/>
</dbReference>
<dbReference type="InterPro" id="IPR005081">
    <property type="entry name" value="SpoIIGA"/>
</dbReference>
<dbReference type="AlphaFoldDB" id="A0A0C7G900"/>
<feature type="transmembrane region" description="Helical" evidence="3">
    <location>
        <begin position="35"/>
        <end position="51"/>
    </location>
</feature>
<keyword evidence="3" id="KW-1133">Transmembrane helix</keyword>
<dbReference type="GO" id="GO:0005886">
    <property type="term" value="C:plasma membrane"/>
    <property type="evidence" value="ECO:0007669"/>
    <property type="project" value="UniProtKB-SubCell"/>
</dbReference>
<keyword evidence="3" id="KW-0812">Transmembrane</keyword>
<evidence type="ECO:0000313" key="5">
    <source>
        <dbReference type="Proteomes" id="UP000049127"/>
    </source>
</evidence>
<keyword evidence="1" id="KW-0064">Aspartyl protease</keyword>
<evidence type="ECO:0000256" key="3">
    <source>
        <dbReference type="SAM" id="Phobius"/>
    </source>
</evidence>
<gene>
    <name evidence="4" type="primary">spoIIGA</name>
    <name evidence="4" type="ORF">R28058_24741</name>
</gene>
<comment type="subcellular location">
    <subcellularLocation>
        <location evidence="1">Cell membrane</location>
    </subcellularLocation>
</comment>
<feature type="transmembrane region" description="Helical" evidence="3">
    <location>
        <begin position="57"/>
        <end position="74"/>
    </location>
</feature>
<keyword evidence="1 3" id="KW-0472">Membrane</keyword>
<dbReference type="RefSeq" id="WP_055336715.1">
    <property type="nucleotide sequence ID" value="NZ_CDNF01000025.1"/>
</dbReference>
<comment type="function">
    <text evidence="1">Probable aspartic protease that is responsible for the proteolytic cleavage of the RNA polymerase sigma E factor (SigE/spoIIGB) to yield the active peptide in the mother cell during sporulation. Responds to a signal from the forespore that is triggered by the extracellular signal protein SpoIIR.</text>
</comment>
<keyword evidence="1" id="KW-0378">Hydrolase</keyword>
<accession>A0A0C7G900</accession>
<dbReference type="EC" id="3.4.23.-" evidence="1"/>
<dbReference type="GO" id="GO:0006508">
    <property type="term" value="P:proteolysis"/>
    <property type="evidence" value="ECO:0007669"/>
    <property type="project" value="UniProtKB-KW"/>
</dbReference>
<name>A0A0C7G900_PARSO</name>
<dbReference type="GO" id="GO:0004190">
    <property type="term" value="F:aspartic-type endopeptidase activity"/>
    <property type="evidence" value="ECO:0007669"/>
    <property type="project" value="UniProtKB-KW"/>
</dbReference>
<keyword evidence="1" id="KW-0645">Protease</keyword>
<feature type="transmembrane region" description="Helical" evidence="3">
    <location>
        <begin position="112"/>
        <end position="132"/>
    </location>
</feature>
<sequence length="278" mass="31844">MYVEYYAIENLIVNYIIISCTSILTKNYTSSKKKWTGAVIGMIYAIAYLVPNLDVMFTFPMKVLTILIVSSISFSHNNIKEYIRILLVFYFVNIFIAGSSFFIIYFTGITHITISFIIIVSYVSGIILKFIYRDIKELKYINSMKKNIKVCINKNEIELKALIDTGNLLKDPISQEEVVIISANKLYDILPKEFRLLDFTNININTINDIISHADDSISYRIRMIPVRQINDENLILGIKSDYIDVDGKKVPNVILGLSNFKEEGYSAILNPQLLVNT</sequence>
<evidence type="ECO:0000256" key="1">
    <source>
        <dbReference type="PIRNR" id="PIRNR018571"/>
    </source>
</evidence>
<dbReference type="EMBL" id="CEKZ01000014">
    <property type="protein sequence ID" value="CEQ04756.1"/>
    <property type="molecule type" value="Genomic_DNA"/>
</dbReference>
<proteinExistence type="inferred from homology"/>
<feature type="transmembrane region" description="Helical" evidence="3">
    <location>
        <begin position="86"/>
        <end position="106"/>
    </location>
</feature>
<dbReference type="Pfam" id="PF03419">
    <property type="entry name" value="Peptidase_U4"/>
    <property type="match status" value="1"/>
</dbReference>